<reference evidence="14" key="1">
    <citation type="journal article" date="2019" name="Int. J. Syst. Evol. Microbiol.">
        <title>The Global Catalogue of Microorganisms (GCM) 10K type strain sequencing project: providing services to taxonomists for standard genome sequencing and annotation.</title>
        <authorList>
            <consortium name="The Broad Institute Genomics Platform"/>
            <consortium name="The Broad Institute Genome Sequencing Center for Infectious Disease"/>
            <person name="Wu L."/>
            <person name="Ma J."/>
        </authorList>
    </citation>
    <scope>NUCLEOTIDE SEQUENCE [LARGE SCALE GENOMIC DNA]</scope>
    <source>
        <strain evidence="14">KCTC 22558</strain>
    </source>
</reference>
<dbReference type="InterPro" id="IPR003660">
    <property type="entry name" value="HAMP_dom"/>
</dbReference>
<dbReference type="InterPro" id="IPR005467">
    <property type="entry name" value="His_kinase_dom"/>
</dbReference>
<feature type="domain" description="HAMP" evidence="12">
    <location>
        <begin position="161"/>
        <end position="215"/>
    </location>
</feature>
<keyword evidence="5" id="KW-0808">Transferase</keyword>
<dbReference type="SUPFAM" id="SSF55874">
    <property type="entry name" value="ATPase domain of HSP90 chaperone/DNA topoisomerase II/histidine kinase"/>
    <property type="match status" value="1"/>
</dbReference>
<dbReference type="PROSITE" id="PS50885">
    <property type="entry name" value="HAMP"/>
    <property type="match status" value="1"/>
</dbReference>
<evidence type="ECO:0000259" key="11">
    <source>
        <dbReference type="PROSITE" id="PS50109"/>
    </source>
</evidence>
<dbReference type="InterPro" id="IPR003661">
    <property type="entry name" value="HisK_dim/P_dom"/>
</dbReference>
<evidence type="ECO:0000256" key="7">
    <source>
        <dbReference type="ARBA" id="ARBA00022777"/>
    </source>
</evidence>
<dbReference type="RefSeq" id="WP_189446874.1">
    <property type="nucleotide sequence ID" value="NZ_BMXY01000001.1"/>
</dbReference>
<keyword evidence="8 10" id="KW-1133">Transmembrane helix</keyword>
<evidence type="ECO:0000256" key="6">
    <source>
        <dbReference type="ARBA" id="ARBA00022692"/>
    </source>
</evidence>
<evidence type="ECO:0000256" key="2">
    <source>
        <dbReference type="ARBA" id="ARBA00004370"/>
    </source>
</evidence>
<comment type="caution">
    <text evidence="13">The sequence shown here is derived from an EMBL/GenBank/DDBJ whole genome shotgun (WGS) entry which is preliminary data.</text>
</comment>
<comment type="subcellular location">
    <subcellularLocation>
        <location evidence="2">Membrane</location>
    </subcellularLocation>
</comment>
<dbReference type="PROSITE" id="PS50109">
    <property type="entry name" value="HIS_KIN"/>
    <property type="match status" value="1"/>
</dbReference>
<name>A0ABQ3BS32_9GAMM</name>
<keyword evidence="14" id="KW-1185">Reference proteome</keyword>
<feature type="domain" description="Histidine kinase" evidence="11">
    <location>
        <begin position="223"/>
        <end position="426"/>
    </location>
</feature>
<keyword evidence="6 10" id="KW-0812">Transmembrane</keyword>
<dbReference type="Pfam" id="PF02518">
    <property type="entry name" value="HATPase_c"/>
    <property type="match status" value="1"/>
</dbReference>
<accession>A0ABQ3BS32</accession>
<dbReference type="Gene3D" id="1.10.287.130">
    <property type="match status" value="1"/>
</dbReference>
<dbReference type="Pfam" id="PF00512">
    <property type="entry name" value="HisKA"/>
    <property type="match status" value="1"/>
</dbReference>
<dbReference type="GO" id="GO:0016301">
    <property type="term" value="F:kinase activity"/>
    <property type="evidence" value="ECO:0007669"/>
    <property type="project" value="UniProtKB-KW"/>
</dbReference>
<evidence type="ECO:0000256" key="10">
    <source>
        <dbReference type="SAM" id="Phobius"/>
    </source>
</evidence>
<keyword evidence="7 13" id="KW-0418">Kinase</keyword>
<keyword evidence="10" id="KW-0472">Membrane</keyword>
<protein>
    <recommendedName>
        <fullName evidence="3">histidine kinase</fullName>
        <ecNumber evidence="3">2.7.13.3</ecNumber>
    </recommendedName>
</protein>
<dbReference type="PANTHER" id="PTHR45436">
    <property type="entry name" value="SENSOR HISTIDINE KINASE YKOH"/>
    <property type="match status" value="1"/>
</dbReference>
<keyword evidence="9" id="KW-0902">Two-component regulatory system</keyword>
<dbReference type="InterPro" id="IPR036890">
    <property type="entry name" value="HATPase_C_sf"/>
</dbReference>
<evidence type="ECO:0000313" key="14">
    <source>
        <dbReference type="Proteomes" id="UP000643403"/>
    </source>
</evidence>
<evidence type="ECO:0000313" key="13">
    <source>
        <dbReference type="EMBL" id="GGZ55335.1"/>
    </source>
</evidence>
<evidence type="ECO:0000256" key="1">
    <source>
        <dbReference type="ARBA" id="ARBA00000085"/>
    </source>
</evidence>
<evidence type="ECO:0000256" key="3">
    <source>
        <dbReference type="ARBA" id="ARBA00012438"/>
    </source>
</evidence>
<dbReference type="InterPro" id="IPR036097">
    <property type="entry name" value="HisK_dim/P_sf"/>
</dbReference>
<proteinExistence type="predicted"/>
<dbReference type="Gene3D" id="3.30.565.10">
    <property type="entry name" value="Histidine kinase-like ATPase, C-terminal domain"/>
    <property type="match status" value="1"/>
</dbReference>
<dbReference type="InterPro" id="IPR003594">
    <property type="entry name" value="HATPase_dom"/>
</dbReference>
<feature type="transmembrane region" description="Helical" evidence="10">
    <location>
        <begin position="139"/>
        <end position="164"/>
    </location>
</feature>
<evidence type="ECO:0000256" key="4">
    <source>
        <dbReference type="ARBA" id="ARBA00022553"/>
    </source>
</evidence>
<evidence type="ECO:0000256" key="9">
    <source>
        <dbReference type="ARBA" id="ARBA00023012"/>
    </source>
</evidence>
<gene>
    <name evidence="13" type="primary">colS</name>
    <name evidence="13" type="ORF">GCM10008101_05940</name>
</gene>
<dbReference type="SMART" id="SM00387">
    <property type="entry name" value="HATPase_c"/>
    <property type="match status" value="1"/>
</dbReference>
<dbReference type="PANTHER" id="PTHR45436:SF16">
    <property type="entry name" value="HISTIDINE KINASE"/>
    <property type="match status" value="1"/>
</dbReference>
<dbReference type="SMART" id="SM00388">
    <property type="entry name" value="HisKA"/>
    <property type="match status" value="1"/>
</dbReference>
<evidence type="ECO:0000256" key="5">
    <source>
        <dbReference type="ARBA" id="ARBA00022679"/>
    </source>
</evidence>
<dbReference type="CDD" id="cd00082">
    <property type="entry name" value="HisKA"/>
    <property type="match status" value="1"/>
</dbReference>
<dbReference type="EC" id="2.7.13.3" evidence="3"/>
<dbReference type="InterPro" id="IPR050428">
    <property type="entry name" value="TCS_sensor_his_kinase"/>
</dbReference>
<comment type="catalytic activity">
    <reaction evidence="1">
        <text>ATP + protein L-histidine = ADP + protein N-phospho-L-histidine.</text>
        <dbReference type="EC" id="2.7.13.3"/>
    </reaction>
</comment>
<sequence length="426" mass="46364">MRALGRGSLRRRITIWLLVYAAALTLAVVAQGTVVIEYVERIVWRSLLTVELDHFVERHRLEPGYRVAGTPGLRVYASTDARDAAAMPEVLRGLDEGLHDDLRVGDTEVVALVRDYGGERYTLAMDIEQFSREESRFELLTLAAALAMLLLVSLSAALGVSYLLRPLSQLAGRIGALQPARGAAEITLERGAGSELTVIADAFNDFLRRNRQFVERETTFVNTASHELRTPIAVINGAAELGLQPGADPASMREQLERIRRSAREMDHLVTLLLALAKDPAKLARSNEPLALHVLLPQVVEDHRHLTVGKSLQLNLEPLPECEIHAPPGIVRAAIGNLLRNAIENSDQGVIDIALDRSGTVTIRDPGHGLSPEQISAIYLRMARGGGESGIGLDLIARLCDHFGWRLSLQSDAGRGTTAVLQLGAG</sequence>
<dbReference type="Proteomes" id="UP000643403">
    <property type="component" value="Unassembled WGS sequence"/>
</dbReference>
<dbReference type="SUPFAM" id="SSF47384">
    <property type="entry name" value="Homodimeric domain of signal transducing histidine kinase"/>
    <property type="match status" value="1"/>
</dbReference>
<organism evidence="13 14">
    <name type="scientific">Cognatilysobacter xinjiangensis</name>
    <dbReference type="NCBI Taxonomy" id="546892"/>
    <lineage>
        <taxon>Bacteria</taxon>
        <taxon>Pseudomonadati</taxon>
        <taxon>Pseudomonadota</taxon>
        <taxon>Gammaproteobacteria</taxon>
        <taxon>Lysobacterales</taxon>
        <taxon>Lysobacteraceae</taxon>
        <taxon>Cognatilysobacter</taxon>
    </lineage>
</organism>
<dbReference type="EMBL" id="BMXY01000001">
    <property type="protein sequence ID" value="GGZ55335.1"/>
    <property type="molecule type" value="Genomic_DNA"/>
</dbReference>
<keyword evidence="4" id="KW-0597">Phosphoprotein</keyword>
<evidence type="ECO:0000259" key="12">
    <source>
        <dbReference type="PROSITE" id="PS50885"/>
    </source>
</evidence>
<evidence type="ECO:0000256" key="8">
    <source>
        <dbReference type="ARBA" id="ARBA00022989"/>
    </source>
</evidence>